<dbReference type="AlphaFoldDB" id="A0A6A4B356"/>
<sequence>GSSQGKVASQLGSVKTMIKEYKVAAATKFSTGSRNFGVSGLGNSVSQSSNPGDSTAQTSAQSNTT</sequence>
<name>A0A6A4B356_9STRA</name>
<gene>
    <name evidence="2" type="ORF">PR003_g32176</name>
</gene>
<evidence type="ECO:0000313" key="3">
    <source>
        <dbReference type="Proteomes" id="UP000434957"/>
    </source>
</evidence>
<reference evidence="2 3" key="1">
    <citation type="submission" date="2018-08" db="EMBL/GenBank/DDBJ databases">
        <title>Genomic investigation of the strawberry pathogen Phytophthora fragariae indicates pathogenicity is determined by transcriptional variation in three key races.</title>
        <authorList>
            <person name="Adams T.M."/>
            <person name="Armitage A.D."/>
            <person name="Sobczyk M.K."/>
            <person name="Bates H.J."/>
            <person name="Dunwell J.M."/>
            <person name="Nellist C.F."/>
            <person name="Harrison R.J."/>
        </authorList>
    </citation>
    <scope>NUCLEOTIDE SEQUENCE [LARGE SCALE GENOMIC DNA]</scope>
    <source>
        <strain evidence="2 3">SCRP333</strain>
    </source>
</reference>
<comment type="caution">
    <text evidence="2">The sequence shown here is derived from an EMBL/GenBank/DDBJ whole genome shotgun (WGS) entry which is preliminary data.</text>
</comment>
<accession>A0A6A4B356</accession>
<dbReference type="EMBL" id="QXFT01007455">
    <property type="protein sequence ID" value="KAE9266287.1"/>
    <property type="molecule type" value="Genomic_DNA"/>
</dbReference>
<feature type="compositionally biased region" description="Polar residues" evidence="1">
    <location>
        <begin position="32"/>
        <end position="53"/>
    </location>
</feature>
<feature type="compositionally biased region" description="Low complexity" evidence="1">
    <location>
        <begin position="54"/>
        <end position="65"/>
    </location>
</feature>
<organism evidence="2 3">
    <name type="scientific">Phytophthora rubi</name>
    <dbReference type="NCBI Taxonomy" id="129364"/>
    <lineage>
        <taxon>Eukaryota</taxon>
        <taxon>Sar</taxon>
        <taxon>Stramenopiles</taxon>
        <taxon>Oomycota</taxon>
        <taxon>Peronosporomycetes</taxon>
        <taxon>Peronosporales</taxon>
        <taxon>Peronosporaceae</taxon>
        <taxon>Phytophthora</taxon>
    </lineage>
</organism>
<feature type="non-terminal residue" evidence="2">
    <location>
        <position position="1"/>
    </location>
</feature>
<keyword evidence="3" id="KW-1185">Reference proteome</keyword>
<evidence type="ECO:0000256" key="1">
    <source>
        <dbReference type="SAM" id="MobiDB-lite"/>
    </source>
</evidence>
<proteinExistence type="predicted"/>
<feature type="region of interest" description="Disordered" evidence="1">
    <location>
        <begin position="32"/>
        <end position="65"/>
    </location>
</feature>
<evidence type="ECO:0000313" key="2">
    <source>
        <dbReference type="EMBL" id="KAE9266287.1"/>
    </source>
</evidence>
<dbReference type="Proteomes" id="UP000434957">
    <property type="component" value="Unassembled WGS sequence"/>
</dbReference>
<protein>
    <submittedName>
        <fullName evidence="2">Uncharacterized protein</fullName>
    </submittedName>
</protein>